<feature type="compositionally biased region" description="Low complexity" evidence="1">
    <location>
        <begin position="51"/>
        <end position="72"/>
    </location>
</feature>
<feature type="compositionally biased region" description="Low complexity" evidence="1">
    <location>
        <begin position="157"/>
        <end position="167"/>
    </location>
</feature>
<feature type="compositionally biased region" description="Low complexity" evidence="1">
    <location>
        <begin position="98"/>
        <end position="112"/>
    </location>
</feature>
<organism evidence="2">
    <name type="scientific">Brachypodium distachyon</name>
    <name type="common">Purple false brome</name>
    <name type="synonym">Trachynia distachya</name>
    <dbReference type="NCBI Taxonomy" id="15368"/>
    <lineage>
        <taxon>Eukaryota</taxon>
        <taxon>Viridiplantae</taxon>
        <taxon>Streptophyta</taxon>
        <taxon>Embryophyta</taxon>
        <taxon>Tracheophyta</taxon>
        <taxon>Spermatophyta</taxon>
        <taxon>Magnoliopsida</taxon>
        <taxon>Liliopsida</taxon>
        <taxon>Poales</taxon>
        <taxon>Poaceae</taxon>
        <taxon>BOP clade</taxon>
        <taxon>Pooideae</taxon>
        <taxon>Stipodae</taxon>
        <taxon>Brachypodieae</taxon>
        <taxon>Brachypodium</taxon>
    </lineage>
</organism>
<dbReference type="Gramene" id="PNT77378">
    <property type="protein sequence ID" value="PNT77378"/>
    <property type="gene ID" value="BRADI_1g61850v3"/>
</dbReference>
<sequence>MQMASKEQQPAATATGKPPTICNRLQKAFHSRPAFRPLFRLTGRAQDGEAHGAPATGTGPGGAPAAAATHGGAPPPPILLPAASPVGKAPAPTPPVTLLPAQAPQKPAAAKGADGKAQREGQVPAVSIPAAATNVAEKKQAAATAGGMPVPVPPPAVVAGRTPAADAKAGDKAKTRVVSRVRKAMASSK</sequence>
<dbReference type="STRING" id="15368.A0A2K2DSW7"/>
<accession>A0A2K2DSW7</accession>
<reference evidence="2" key="2">
    <citation type="submission" date="2017-06" db="EMBL/GenBank/DDBJ databases">
        <title>WGS assembly of Brachypodium distachyon.</title>
        <authorList>
            <consortium name="The International Brachypodium Initiative"/>
            <person name="Lucas S."/>
            <person name="Harmon-Smith M."/>
            <person name="Lail K."/>
            <person name="Tice H."/>
            <person name="Grimwood J."/>
            <person name="Bruce D."/>
            <person name="Barry K."/>
            <person name="Shu S."/>
            <person name="Lindquist E."/>
            <person name="Wang M."/>
            <person name="Pitluck S."/>
            <person name="Vogel J.P."/>
            <person name="Garvin D.F."/>
            <person name="Mockler T.C."/>
            <person name="Schmutz J."/>
            <person name="Rokhsar D."/>
            <person name="Bevan M.W."/>
        </authorList>
    </citation>
    <scope>NUCLEOTIDE SEQUENCE</scope>
    <source>
        <strain evidence="2">Bd21</strain>
    </source>
</reference>
<dbReference type="RefSeq" id="XP_003561614.1">
    <property type="nucleotide sequence ID" value="XM_003561566.4"/>
</dbReference>
<name>A0A2K2DSW7_BRADI</name>
<feature type="region of interest" description="Disordered" evidence="1">
    <location>
        <begin position="138"/>
        <end position="177"/>
    </location>
</feature>
<dbReference type="OrthoDB" id="694417at2759"/>
<reference evidence="3" key="3">
    <citation type="submission" date="2018-08" db="UniProtKB">
        <authorList>
            <consortium name="EnsemblPlants"/>
        </authorList>
    </citation>
    <scope>IDENTIFICATION</scope>
    <source>
        <strain evidence="3">cv. Bd21</strain>
    </source>
</reference>
<evidence type="ECO:0000313" key="3">
    <source>
        <dbReference type="EnsemblPlants" id="PNT77378"/>
    </source>
</evidence>
<protein>
    <submittedName>
        <fullName evidence="2 3">Uncharacterized protein</fullName>
    </submittedName>
</protein>
<dbReference type="Proteomes" id="UP000008810">
    <property type="component" value="Chromosome 1"/>
</dbReference>
<evidence type="ECO:0000313" key="2">
    <source>
        <dbReference type="EMBL" id="PNT77378.1"/>
    </source>
</evidence>
<dbReference type="EMBL" id="CM000880">
    <property type="protein sequence ID" value="PNT77378.1"/>
    <property type="molecule type" value="Genomic_DNA"/>
</dbReference>
<proteinExistence type="predicted"/>
<dbReference type="KEGG" id="bdi:100846268"/>
<evidence type="ECO:0000313" key="4">
    <source>
        <dbReference type="Proteomes" id="UP000008810"/>
    </source>
</evidence>
<dbReference type="ExpressionAtlas" id="A0A2K2DSW7">
    <property type="expression patterns" value="baseline"/>
</dbReference>
<feature type="compositionally biased region" description="Polar residues" evidence="1">
    <location>
        <begin position="1"/>
        <end position="12"/>
    </location>
</feature>
<reference evidence="2 3" key="1">
    <citation type="journal article" date="2010" name="Nature">
        <title>Genome sequencing and analysis of the model grass Brachypodium distachyon.</title>
        <authorList>
            <consortium name="International Brachypodium Initiative"/>
        </authorList>
    </citation>
    <scope>NUCLEOTIDE SEQUENCE [LARGE SCALE GENOMIC DNA]</scope>
    <source>
        <strain evidence="2">Bd21</strain>
        <strain evidence="3">cv. Bd21</strain>
    </source>
</reference>
<dbReference type="AlphaFoldDB" id="A0A2K2DSW7"/>
<gene>
    <name evidence="3" type="primary">LOC100846268</name>
    <name evidence="2" type="ORF">BRADI_1g61850v3</name>
</gene>
<dbReference type="EnsemblPlants" id="PNT77378">
    <property type="protein sequence ID" value="PNT77378"/>
    <property type="gene ID" value="BRADI_1g61850v3"/>
</dbReference>
<feature type="region of interest" description="Disordered" evidence="1">
    <location>
        <begin position="1"/>
        <end position="124"/>
    </location>
</feature>
<keyword evidence="4" id="KW-1185">Reference proteome</keyword>
<evidence type="ECO:0000256" key="1">
    <source>
        <dbReference type="SAM" id="MobiDB-lite"/>
    </source>
</evidence>
<dbReference type="GeneID" id="100846268"/>